<feature type="domain" description="PLD phosphodiesterase" evidence="1">
    <location>
        <begin position="105"/>
        <end position="136"/>
    </location>
</feature>
<dbReference type="Proteomes" id="UP001305521">
    <property type="component" value="Chromosome"/>
</dbReference>
<gene>
    <name evidence="2" type="ORF">R9Z33_13415</name>
</gene>
<evidence type="ECO:0000313" key="3">
    <source>
        <dbReference type="Proteomes" id="UP001305521"/>
    </source>
</evidence>
<dbReference type="InterPro" id="IPR001736">
    <property type="entry name" value="PLipase_D/transphosphatidylase"/>
</dbReference>
<accession>A0ABZ0PBP6</accession>
<dbReference type="CDD" id="cd09117">
    <property type="entry name" value="PLDc_Bfil_DEXD_like"/>
    <property type="match status" value="1"/>
</dbReference>
<evidence type="ECO:0000259" key="1">
    <source>
        <dbReference type="PROSITE" id="PS50035"/>
    </source>
</evidence>
<proteinExistence type="predicted"/>
<dbReference type="RefSeq" id="WP_318647086.1">
    <property type="nucleotide sequence ID" value="NZ_CP137852.1"/>
</dbReference>
<dbReference type="PROSITE" id="PS50035">
    <property type="entry name" value="PLD"/>
    <property type="match status" value="1"/>
</dbReference>
<sequence>MTVTVQILFDQPQHEIASLLRDRLTRCRSASLVAGFMTSAGIEAIAEPLHRGPGKLTALVIGAGTYQAFQAFDGLLDAGVPPDRLHVHLGFSGPSGGRDNPFHRYRPMLHSKVYLLEMADGTASAFVGSHNLTGFALLGLNGEAGVLIEGGVDEPEFVALRRHIAECVAQATAYDSDLKEAYAWWTTQYVEGLKVEIGRPPSDTENKQTIVVLAARASGPLPKIGDVIYFEMSKALMEFNSLRPEVHIYVFDPLPATPAVALLQLDSAKAKLVCVIDGLQMERGGVELLADFHIDNRRQPDLKPATRPFRPRPAPGMQQVSVRVQGSIPGAFEYLFDRGKAEWAPVYDDALVPSRIDGGQEVTVPADLLPRVGQRWLRVQGLQRVGPAAQEANQLVLWDADPSSGSFIVFSWRRRRGGQRGTERAGTGRPPGD</sequence>
<dbReference type="Gene3D" id="3.30.870.10">
    <property type="entry name" value="Endonuclease Chain A"/>
    <property type="match status" value="1"/>
</dbReference>
<dbReference type="EMBL" id="CP137852">
    <property type="protein sequence ID" value="WPB83104.1"/>
    <property type="molecule type" value="Genomic_DNA"/>
</dbReference>
<protein>
    <submittedName>
        <fullName evidence="2">Phospholipase D family protein</fullName>
    </submittedName>
</protein>
<reference evidence="2 3" key="1">
    <citation type="submission" date="2023-11" db="EMBL/GenBank/DDBJ databases">
        <title>Arctic aerobic anoxygenic photoheterotroph Sediminicoccus rosea KRV36 adapts its photosynthesis to long days of polar summer.</title>
        <authorList>
            <person name="Tomasch J."/>
            <person name="Kopejtka K."/>
            <person name="Bily T."/>
            <person name="Gardiner A.T."/>
            <person name="Gardian Z."/>
            <person name="Shivaramu S."/>
            <person name="Koblizek M."/>
            <person name="Engelhardt F."/>
            <person name="Kaftan D."/>
        </authorList>
    </citation>
    <scope>NUCLEOTIDE SEQUENCE [LARGE SCALE GENOMIC DNA]</scope>
    <source>
        <strain evidence="2 3">R-30</strain>
    </source>
</reference>
<keyword evidence="3" id="KW-1185">Reference proteome</keyword>
<name>A0ABZ0PBP6_9PROT</name>
<organism evidence="2 3">
    <name type="scientific">Sediminicoccus rosea</name>
    <dbReference type="NCBI Taxonomy" id="1225128"/>
    <lineage>
        <taxon>Bacteria</taxon>
        <taxon>Pseudomonadati</taxon>
        <taxon>Pseudomonadota</taxon>
        <taxon>Alphaproteobacteria</taxon>
        <taxon>Acetobacterales</taxon>
        <taxon>Roseomonadaceae</taxon>
        <taxon>Sediminicoccus</taxon>
    </lineage>
</organism>
<evidence type="ECO:0000313" key="2">
    <source>
        <dbReference type="EMBL" id="WPB83104.1"/>
    </source>
</evidence>